<dbReference type="SUPFAM" id="SSF109854">
    <property type="entry name" value="DinB/YfiT-like putative metalloenzymes"/>
    <property type="match status" value="1"/>
</dbReference>
<dbReference type="Proteomes" id="UP000265419">
    <property type="component" value="Unassembled WGS sequence"/>
</dbReference>
<accession>A0A399J9Y8</accession>
<proteinExistence type="predicted"/>
<protein>
    <submittedName>
        <fullName evidence="1">DUF664 domain-containing protein</fullName>
    </submittedName>
</protein>
<dbReference type="Gene3D" id="1.20.120.450">
    <property type="entry name" value="dinb family like domain"/>
    <property type="match status" value="1"/>
</dbReference>
<organism evidence="1 2">
    <name type="scientific">Galactobacter valiniphilus</name>
    <dbReference type="NCBI Taxonomy" id="2676122"/>
    <lineage>
        <taxon>Bacteria</taxon>
        <taxon>Bacillati</taxon>
        <taxon>Actinomycetota</taxon>
        <taxon>Actinomycetes</taxon>
        <taxon>Micrococcales</taxon>
        <taxon>Micrococcaceae</taxon>
        <taxon>Galactobacter</taxon>
    </lineage>
</organism>
<sequence>MNDDELKDLLVRRYRLDRETLWQKASGLPEHLARTPQTPTGTNLLGLVKHVALVEAGYFGDCFGGPFPDPPAYYDYTNPACEPDDDLWAFPGESPADVFALARRAAAHADASIDRHALGDTARVAWWGEGGRDASLAELLVHMLDELARHLGQADIVHEQLDGSAGYRAGNSNLPEHRTAGEWEARRARLQAAADATRPRQHE</sequence>
<keyword evidence="2" id="KW-1185">Reference proteome</keyword>
<dbReference type="Pfam" id="PF04978">
    <property type="entry name" value="MST"/>
    <property type="match status" value="1"/>
</dbReference>
<name>A0A399J9Y8_9MICC</name>
<dbReference type="EMBL" id="QQXK01000017">
    <property type="protein sequence ID" value="RII42044.1"/>
    <property type="molecule type" value="Genomic_DNA"/>
</dbReference>
<comment type="caution">
    <text evidence="1">The sequence shown here is derived from an EMBL/GenBank/DDBJ whole genome shotgun (WGS) entry which is preliminary data.</text>
</comment>
<evidence type="ECO:0000313" key="1">
    <source>
        <dbReference type="EMBL" id="RII42044.1"/>
    </source>
</evidence>
<gene>
    <name evidence="1" type="ORF">DWB68_09380</name>
</gene>
<reference evidence="1 2" key="1">
    <citation type="submission" date="2018-07" db="EMBL/GenBank/DDBJ databases">
        <title>Arthrobacter sp. nov., isolated from raw cow's milk with high bacterial count.</title>
        <authorList>
            <person name="Hahne J."/>
            <person name="Isele D."/>
            <person name="Lipski A."/>
        </authorList>
    </citation>
    <scope>NUCLEOTIDE SEQUENCE [LARGE SCALE GENOMIC DNA]</scope>
    <source>
        <strain evidence="1 2">JZ R-35</strain>
    </source>
</reference>
<dbReference type="InterPro" id="IPR007061">
    <property type="entry name" value="MST-like"/>
</dbReference>
<dbReference type="InterPro" id="IPR034660">
    <property type="entry name" value="DinB/YfiT-like"/>
</dbReference>
<dbReference type="AlphaFoldDB" id="A0A399J9Y8"/>
<evidence type="ECO:0000313" key="2">
    <source>
        <dbReference type="Proteomes" id="UP000265419"/>
    </source>
</evidence>